<dbReference type="Proteomes" id="UP000295244">
    <property type="component" value="Unassembled WGS sequence"/>
</dbReference>
<organism evidence="4 5">
    <name type="scientific">Rubrobacter taiwanensis</name>
    <dbReference type="NCBI Taxonomy" id="185139"/>
    <lineage>
        <taxon>Bacteria</taxon>
        <taxon>Bacillati</taxon>
        <taxon>Actinomycetota</taxon>
        <taxon>Rubrobacteria</taxon>
        <taxon>Rubrobacterales</taxon>
        <taxon>Rubrobacteraceae</taxon>
        <taxon>Rubrobacter</taxon>
    </lineage>
</organism>
<reference evidence="4 5" key="1">
    <citation type="submission" date="2019-03" db="EMBL/GenBank/DDBJ databases">
        <title>Whole genome sequence of a novel Rubrobacter taiwanensis strain, isolated from Yellowstone National Park.</title>
        <authorList>
            <person name="Freed S."/>
            <person name="Ramaley R.F."/>
            <person name="Kyndt J.A."/>
        </authorList>
    </citation>
    <scope>NUCLEOTIDE SEQUENCE [LARGE SCALE GENOMIC DNA]</scope>
    <source>
        <strain evidence="4 5">Yellowstone</strain>
    </source>
</reference>
<feature type="domain" description="Peptidase S9 prolyl oligopeptidase catalytic" evidence="3">
    <location>
        <begin position="430"/>
        <end position="631"/>
    </location>
</feature>
<keyword evidence="2" id="KW-0720">Serine protease</keyword>
<dbReference type="Gene3D" id="3.40.50.1820">
    <property type="entry name" value="alpha/beta hydrolase"/>
    <property type="match status" value="1"/>
</dbReference>
<keyword evidence="2" id="KW-0645">Protease</keyword>
<dbReference type="EMBL" id="SKBU01000006">
    <property type="protein sequence ID" value="TCJ19838.1"/>
    <property type="molecule type" value="Genomic_DNA"/>
</dbReference>
<dbReference type="InterPro" id="IPR029058">
    <property type="entry name" value="AB_hydrolase_fold"/>
</dbReference>
<comment type="caution">
    <text evidence="4">The sequence shown here is derived from an EMBL/GenBank/DDBJ whole genome shotgun (WGS) entry which is preliminary data.</text>
</comment>
<accession>A0A4R1BQJ8</accession>
<proteinExistence type="predicted"/>
<dbReference type="PANTHER" id="PTHR42776">
    <property type="entry name" value="SERINE PEPTIDASE S9 FAMILY MEMBER"/>
    <property type="match status" value="1"/>
</dbReference>
<dbReference type="InterPro" id="IPR011659">
    <property type="entry name" value="WD40"/>
</dbReference>
<dbReference type="SUPFAM" id="SSF82171">
    <property type="entry name" value="DPP6 N-terminal domain-like"/>
    <property type="match status" value="1"/>
</dbReference>
<dbReference type="GO" id="GO:0006508">
    <property type="term" value="P:proteolysis"/>
    <property type="evidence" value="ECO:0007669"/>
    <property type="project" value="InterPro"/>
</dbReference>
<dbReference type="Gene3D" id="2.120.10.30">
    <property type="entry name" value="TolB, C-terminal domain"/>
    <property type="match status" value="2"/>
</dbReference>
<sequence length="632" mass="69509">MQRKLLALDLLTSHSRPSDPQISPEGDRIAFTLAPVSREGEHPAAAIWVVEAGGGEARQFTGGGEWYDAAPRWSPDGARLAFISDRGRRGERTLYAMPAGGGEALRLFERRGKVSEPAWSPDGRYLAFLYTDPETEEEKRRKEERDDARVRDADYKYTRLWVVDAESRAASPVSPEGRQVWGYAWAPDSERLAINTSPAPLANGLFEETEVSVVPRSGGGPEPVFRLVGAARDLVWSPDGRYLAYRARAGRVVNGDYVHRVPAGGGDPECLTPDYRGTGAHLSRLGDSLLLLAHEGLHAAFYRLGWDGRMERMLKGVRGKVVAPVTADREGKRIAAIRQDAAHPPDVYAGGIGGSGLLRRTRLNPELEAAGLGAAEPVRWESDAGVEVEGLLVQPAGYEEGRRYPLVVQAHGGPNWLWQDQFCAGWHDWAQVLASRGYAVLLPNPRGSTGYGPEFTNANFMDVGGGELRDIMSGVDAMVGRGLADPDRLGICGWSWGGYLAAWAITQTERFRAAVVGAGPSNLISDNSLGDIPSANLSFFERTPYDDPDPYYERSPIRYVGNVKTPTLILHGEEDERVSVAESIQLYVALRSLGIETQLVTYPREGHRIEERKHQLDLLRRMAGWFERFLGD</sequence>
<protein>
    <submittedName>
        <fullName evidence="4">S9 family peptidase</fullName>
    </submittedName>
</protein>
<evidence type="ECO:0000259" key="3">
    <source>
        <dbReference type="Pfam" id="PF00326"/>
    </source>
</evidence>
<dbReference type="InterPro" id="IPR001375">
    <property type="entry name" value="Peptidase_S9_cat"/>
</dbReference>
<name>A0A4R1BQJ8_9ACTN</name>
<evidence type="ECO:0000256" key="2">
    <source>
        <dbReference type="ARBA" id="ARBA00022825"/>
    </source>
</evidence>
<evidence type="ECO:0000313" key="4">
    <source>
        <dbReference type="EMBL" id="TCJ19838.1"/>
    </source>
</evidence>
<evidence type="ECO:0000256" key="1">
    <source>
        <dbReference type="ARBA" id="ARBA00022801"/>
    </source>
</evidence>
<dbReference type="RefSeq" id="WP_132688009.1">
    <property type="nucleotide sequence ID" value="NZ_SKBU01000006.1"/>
</dbReference>
<dbReference type="PANTHER" id="PTHR42776:SF27">
    <property type="entry name" value="DIPEPTIDYL PEPTIDASE FAMILY MEMBER 6"/>
    <property type="match status" value="1"/>
</dbReference>
<dbReference type="OrthoDB" id="262125at2"/>
<gene>
    <name evidence="4" type="ORF">E0L93_02460</name>
</gene>
<dbReference type="AlphaFoldDB" id="A0A4R1BQJ8"/>
<dbReference type="GO" id="GO:0004252">
    <property type="term" value="F:serine-type endopeptidase activity"/>
    <property type="evidence" value="ECO:0007669"/>
    <property type="project" value="TreeGrafter"/>
</dbReference>
<evidence type="ECO:0000313" key="5">
    <source>
        <dbReference type="Proteomes" id="UP000295244"/>
    </source>
</evidence>
<dbReference type="InterPro" id="IPR011042">
    <property type="entry name" value="6-blade_b-propeller_TolB-like"/>
</dbReference>
<dbReference type="Pfam" id="PF07676">
    <property type="entry name" value="PD40"/>
    <property type="match status" value="3"/>
</dbReference>
<keyword evidence="1" id="KW-0378">Hydrolase</keyword>
<dbReference type="SUPFAM" id="SSF53474">
    <property type="entry name" value="alpha/beta-Hydrolases"/>
    <property type="match status" value="1"/>
</dbReference>
<keyword evidence="5" id="KW-1185">Reference proteome</keyword>
<dbReference type="Pfam" id="PF00326">
    <property type="entry name" value="Peptidase_S9"/>
    <property type="match status" value="1"/>
</dbReference>